<organism evidence="13 14">
    <name type="scientific">Littorina saxatilis</name>
    <dbReference type="NCBI Taxonomy" id="31220"/>
    <lineage>
        <taxon>Eukaryota</taxon>
        <taxon>Metazoa</taxon>
        <taxon>Spiralia</taxon>
        <taxon>Lophotrochozoa</taxon>
        <taxon>Mollusca</taxon>
        <taxon>Gastropoda</taxon>
        <taxon>Caenogastropoda</taxon>
        <taxon>Littorinimorpha</taxon>
        <taxon>Littorinoidea</taxon>
        <taxon>Littorinidae</taxon>
        <taxon>Littorina</taxon>
    </lineage>
</organism>
<evidence type="ECO:0000259" key="12">
    <source>
        <dbReference type="Pfam" id="PF01979"/>
    </source>
</evidence>
<evidence type="ECO:0000256" key="6">
    <source>
        <dbReference type="ARBA" id="ARBA00013406"/>
    </source>
</evidence>
<dbReference type="SUPFAM" id="SSF51338">
    <property type="entry name" value="Composite domain of metallo-dependent hydrolases"/>
    <property type="match status" value="2"/>
</dbReference>
<evidence type="ECO:0000256" key="3">
    <source>
        <dbReference type="ARBA" id="ARBA00004758"/>
    </source>
</evidence>
<evidence type="ECO:0000256" key="4">
    <source>
        <dbReference type="ARBA" id="ARBA00008002"/>
    </source>
</evidence>
<dbReference type="InterPro" id="IPR006680">
    <property type="entry name" value="Amidohydro-rel"/>
</dbReference>
<dbReference type="EMBL" id="JBAMIC010000010">
    <property type="protein sequence ID" value="KAK7102020.1"/>
    <property type="molecule type" value="Genomic_DNA"/>
</dbReference>
<keyword evidence="7" id="KW-0479">Metal-binding</keyword>
<comment type="cofactor">
    <cofactor evidence="2">
        <name>Fe(3+)</name>
        <dbReference type="ChEBI" id="CHEBI:29034"/>
    </cofactor>
</comment>
<keyword evidence="14" id="KW-1185">Reference proteome</keyword>
<keyword evidence="11" id="KW-0408">Iron</keyword>
<gene>
    <name evidence="13" type="ORF">V1264_020310</name>
</gene>
<dbReference type="SUPFAM" id="SSF51556">
    <property type="entry name" value="Metallo-dependent hydrolases"/>
    <property type="match status" value="1"/>
</dbReference>
<dbReference type="InterPro" id="IPR005920">
    <property type="entry name" value="HutI"/>
</dbReference>
<feature type="domain" description="Amidohydrolase-related" evidence="12">
    <location>
        <begin position="82"/>
        <end position="425"/>
    </location>
</feature>
<dbReference type="EC" id="3.5.2.7" evidence="5"/>
<evidence type="ECO:0000256" key="7">
    <source>
        <dbReference type="ARBA" id="ARBA00022723"/>
    </source>
</evidence>
<dbReference type="GO" id="GO:0019556">
    <property type="term" value="P:L-histidine catabolic process to glutamate and formamide"/>
    <property type="evidence" value="ECO:0007669"/>
    <property type="project" value="InterPro"/>
</dbReference>
<evidence type="ECO:0000256" key="2">
    <source>
        <dbReference type="ARBA" id="ARBA00001965"/>
    </source>
</evidence>
<protein>
    <recommendedName>
        <fullName evidence="6">Probable imidazolonepropionase</fullName>
        <ecNumber evidence="5">3.5.2.7</ecNumber>
    </recommendedName>
</protein>
<dbReference type="FunFam" id="3.20.20.140:FF:000007">
    <property type="entry name" value="Imidazolonepropionase"/>
    <property type="match status" value="1"/>
</dbReference>
<dbReference type="Gene3D" id="3.20.20.140">
    <property type="entry name" value="Metal-dependent hydrolases"/>
    <property type="match status" value="1"/>
</dbReference>
<evidence type="ECO:0000256" key="8">
    <source>
        <dbReference type="ARBA" id="ARBA00022801"/>
    </source>
</evidence>
<dbReference type="AlphaFoldDB" id="A0AAN9GCN4"/>
<sequence>MTGYKLLVKNARQVVQVSGSRESVKRGSDMNNLQVLEGAEGGYSILVDRDGIIADLGPSREVEARHCSDTIDTVVDATGRCLIPGLVDAHTHTVWAGDRVHEFAMKLAGATYMDVHKAGGGIYFTVEHTRGATEDTLYELLKERLVRAVRAGSTFVEVKSGYGLDLDTEVKMLKVTERARQSLPVDISCTYCGAHAIPKEKTSQEATTDVVNVQLPRIKDLMSSKQLCVHNIDVFCEQGVFDVTQSRDILLAGKSMGLNLNFHGEELHRLHSAEMGAEIGALAISHLEEVSEEGISAMAKSGTVGVLLPTTAYNLRLTPPPARAMIDGGMAVALGSDFNPNAHCLAMPLVMNLACVTLRMTMSESLVAATLNAAHALGQSDRHGSLEVGKLGNMLVLDAPRWEHLIYQMGSHQDVISHVIWHGDVVHRKQ</sequence>
<evidence type="ECO:0000256" key="10">
    <source>
        <dbReference type="ARBA" id="ARBA00022833"/>
    </source>
</evidence>
<comment type="similarity">
    <text evidence="4">Belongs to the metallo-dependent hydrolases superfamily. HutI family.</text>
</comment>
<comment type="pathway">
    <text evidence="3">Amino-acid degradation; L-histidine degradation into L-glutamate; N-formimidoyl-L-glutamate from L-histidine: step 3/3.</text>
</comment>
<reference evidence="13 14" key="1">
    <citation type="submission" date="2024-02" db="EMBL/GenBank/DDBJ databases">
        <title>Chromosome-scale genome assembly of the rough periwinkle Littorina saxatilis.</title>
        <authorList>
            <person name="De Jode A."/>
            <person name="Faria R."/>
            <person name="Formenti G."/>
            <person name="Sims Y."/>
            <person name="Smith T.P."/>
            <person name="Tracey A."/>
            <person name="Wood J.M.D."/>
            <person name="Zagrodzka Z.B."/>
            <person name="Johannesson K."/>
            <person name="Butlin R.K."/>
            <person name="Leder E.H."/>
        </authorList>
    </citation>
    <scope>NUCLEOTIDE SEQUENCE [LARGE SCALE GENOMIC DNA]</scope>
    <source>
        <strain evidence="13">Snail1</strain>
        <tissue evidence="13">Muscle</tissue>
    </source>
</reference>
<dbReference type="GO" id="GO:0046872">
    <property type="term" value="F:metal ion binding"/>
    <property type="evidence" value="ECO:0007669"/>
    <property type="project" value="UniProtKB-KW"/>
</dbReference>
<accession>A0AAN9GCN4</accession>
<dbReference type="InterPro" id="IPR011059">
    <property type="entry name" value="Metal-dep_hydrolase_composite"/>
</dbReference>
<proteinExistence type="inferred from homology"/>
<comment type="catalytic activity">
    <reaction evidence="1">
        <text>4-imidazolone-5-propanoate + H2O = N-formimidoyl-L-glutamate</text>
        <dbReference type="Rhea" id="RHEA:23660"/>
        <dbReference type="ChEBI" id="CHEBI:15377"/>
        <dbReference type="ChEBI" id="CHEBI:58928"/>
        <dbReference type="ChEBI" id="CHEBI:77893"/>
        <dbReference type="EC" id="3.5.2.7"/>
    </reaction>
</comment>
<evidence type="ECO:0000256" key="5">
    <source>
        <dbReference type="ARBA" id="ARBA00012864"/>
    </source>
</evidence>
<dbReference type="PANTHER" id="PTHR42752:SF1">
    <property type="entry name" value="IMIDAZOLONEPROPIONASE-RELATED"/>
    <property type="match status" value="1"/>
</dbReference>
<name>A0AAN9GCN4_9CAEN</name>
<evidence type="ECO:0000256" key="1">
    <source>
        <dbReference type="ARBA" id="ARBA00000853"/>
    </source>
</evidence>
<evidence type="ECO:0000256" key="11">
    <source>
        <dbReference type="ARBA" id="ARBA00023004"/>
    </source>
</evidence>
<dbReference type="NCBIfam" id="TIGR01224">
    <property type="entry name" value="hutI"/>
    <property type="match status" value="1"/>
</dbReference>
<keyword evidence="9" id="KW-0369">Histidine metabolism</keyword>
<dbReference type="Gene3D" id="2.30.40.10">
    <property type="entry name" value="Urease, subunit C, domain 1"/>
    <property type="match status" value="1"/>
</dbReference>
<dbReference type="Proteomes" id="UP001374579">
    <property type="component" value="Unassembled WGS sequence"/>
</dbReference>
<keyword evidence="8" id="KW-0378">Hydrolase</keyword>
<dbReference type="GO" id="GO:0050480">
    <property type="term" value="F:imidazolonepropionase activity"/>
    <property type="evidence" value="ECO:0007669"/>
    <property type="project" value="UniProtKB-EC"/>
</dbReference>
<dbReference type="InterPro" id="IPR032466">
    <property type="entry name" value="Metal_Hydrolase"/>
</dbReference>
<dbReference type="CDD" id="cd01296">
    <property type="entry name" value="Imidazolone-5PH"/>
    <property type="match status" value="1"/>
</dbReference>
<dbReference type="GO" id="GO:0005737">
    <property type="term" value="C:cytoplasm"/>
    <property type="evidence" value="ECO:0007669"/>
    <property type="project" value="InterPro"/>
</dbReference>
<dbReference type="PANTHER" id="PTHR42752">
    <property type="entry name" value="IMIDAZOLONEPROPIONASE"/>
    <property type="match status" value="1"/>
</dbReference>
<evidence type="ECO:0000313" key="14">
    <source>
        <dbReference type="Proteomes" id="UP001374579"/>
    </source>
</evidence>
<evidence type="ECO:0000256" key="9">
    <source>
        <dbReference type="ARBA" id="ARBA00022808"/>
    </source>
</evidence>
<comment type="caution">
    <text evidence="13">The sequence shown here is derived from an EMBL/GenBank/DDBJ whole genome shotgun (WGS) entry which is preliminary data.</text>
</comment>
<dbReference type="Pfam" id="PF01979">
    <property type="entry name" value="Amidohydro_1"/>
    <property type="match status" value="1"/>
</dbReference>
<evidence type="ECO:0000313" key="13">
    <source>
        <dbReference type="EMBL" id="KAK7102020.1"/>
    </source>
</evidence>
<keyword evidence="10" id="KW-0862">Zinc</keyword>